<dbReference type="VEuPathDB" id="FungiDB:SMAC_08143"/>
<evidence type="ECO:0000256" key="7">
    <source>
        <dbReference type="ARBA" id="ARBA00023157"/>
    </source>
</evidence>
<evidence type="ECO:0000256" key="6">
    <source>
        <dbReference type="ARBA" id="ARBA00022729"/>
    </source>
</evidence>
<organism evidence="12 13">
    <name type="scientific">Sordaria macrospora</name>
    <dbReference type="NCBI Taxonomy" id="5147"/>
    <lineage>
        <taxon>Eukaryota</taxon>
        <taxon>Fungi</taxon>
        <taxon>Dikarya</taxon>
        <taxon>Ascomycota</taxon>
        <taxon>Pezizomycotina</taxon>
        <taxon>Sordariomycetes</taxon>
        <taxon>Sordariomycetidae</taxon>
        <taxon>Sordariales</taxon>
        <taxon>Sordariaceae</taxon>
        <taxon>Sordaria</taxon>
    </lineage>
</organism>
<keyword evidence="5" id="KW-0336">GPI-anchor</keyword>
<proteinExistence type="inferred from homology"/>
<evidence type="ECO:0000313" key="13">
    <source>
        <dbReference type="Proteomes" id="UP000433876"/>
    </source>
</evidence>
<comment type="caution">
    <text evidence="12">The sequence shown here is derived from an EMBL/GenBank/DDBJ whole genome shotgun (WGS) entry which is preliminary data.</text>
</comment>
<dbReference type="OMA" id="AICEQCV"/>
<dbReference type="PROSITE" id="PS52012">
    <property type="entry name" value="CFEM"/>
    <property type="match status" value="1"/>
</dbReference>
<accession>A0A8S8ZC04</accession>
<dbReference type="Proteomes" id="UP000433876">
    <property type="component" value="Unassembled WGS sequence"/>
</dbReference>
<keyword evidence="8" id="KW-0449">Lipoprotein</keyword>
<comment type="similarity">
    <text evidence="3">Belongs to the RBT5 family.</text>
</comment>
<evidence type="ECO:0000256" key="3">
    <source>
        <dbReference type="ARBA" id="ARBA00010031"/>
    </source>
</evidence>
<feature type="signal peptide" evidence="10">
    <location>
        <begin position="1"/>
        <end position="19"/>
    </location>
</feature>
<evidence type="ECO:0000313" key="12">
    <source>
        <dbReference type="EMBL" id="KAA8628187.1"/>
    </source>
</evidence>
<feature type="binding site" description="axial binding residue" evidence="9">
    <location>
        <position position="58"/>
    </location>
    <ligand>
        <name>heme</name>
        <dbReference type="ChEBI" id="CHEBI:30413"/>
    </ligand>
    <ligandPart>
        <name>Fe</name>
        <dbReference type="ChEBI" id="CHEBI:18248"/>
    </ligandPart>
</feature>
<evidence type="ECO:0000256" key="10">
    <source>
        <dbReference type="SAM" id="SignalP"/>
    </source>
</evidence>
<comment type="subcellular location">
    <subcellularLocation>
        <location evidence="1">Membrane</location>
        <topology evidence="1">Lipid-anchor</topology>
        <topology evidence="1">GPI-anchor</topology>
    </subcellularLocation>
    <subcellularLocation>
        <location evidence="2">Secreted</location>
    </subcellularLocation>
</comment>
<dbReference type="GO" id="GO:0046872">
    <property type="term" value="F:metal ion binding"/>
    <property type="evidence" value="ECO:0007669"/>
    <property type="project" value="UniProtKB-UniRule"/>
</dbReference>
<dbReference type="GO" id="GO:0005576">
    <property type="term" value="C:extracellular region"/>
    <property type="evidence" value="ECO:0007669"/>
    <property type="project" value="UniProtKB-SubCell"/>
</dbReference>
<gene>
    <name evidence="12" type="ORF">SMACR_08143</name>
</gene>
<protein>
    <recommendedName>
        <fullName evidence="11">CFEM domain-containing protein</fullName>
    </recommendedName>
</protein>
<keyword evidence="6 10" id="KW-0732">Signal</keyword>
<feature type="chain" id="PRO_5035828411" description="CFEM domain-containing protein" evidence="10">
    <location>
        <begin position="20"/>
        <end position="104"/>
    </location>
</feature>
<sequence>MQCAAILITLLSSVAFTSALPQTGPPASSCPVTTQMPECGVPCIQAAAIEIGCTKYMDFECQCKNAAAMQAAVMPCVAQACGATLAPVVGQVANAICEQCVTTA</sequence>
<dbReference type="AlphaFoldDB" id="A0A8S8ZC04"/>
<feature type="domain" description="CFEM" evidence="11">
    <location>
        <begin position="11"/>
        <end position="104"/>
    </location>
</feature>
<reference evidence="12 13" key="1">
    <citation type="submission" date="2017-07" db="EMBL/GenBank/DDBJ databases">
        <title>Genome sequence of the Sordaria macrospora wild type strain R19027.</title>
        <authorList>
            <person name="Nowrousian M."/>
            <person name="Teichert I."/>
            <person name="Kueck U."/>
        </authorList>
    </citation>
    <scope>NUCLEOTIDE SEQUENCE [LARGE SCALE GENOMIC DNA]</scope>
    <source>
        <strain evidence="12 13">R19027</strain>
        <tissue evidence="12">Mycelium</tissue>
    </source>
</reference>
<dbReference type="GO" id="GO:0098552">
    <property type="term" value="C:side of membrane"/>
    <property type="evidence" value="ECO:0007669"/>
    <property type="project" value="UniProtKB-KW"/>
</dbReference>
<evidence type="ECO:0000256" key="8">
    <source>
        <dbReference type="ARBA" id="ARBA00023288"/>
    </source>
</evidence>
<keyword evidence="4" id="KW-0964">Secreted</keyword>
<evidence type="ECO:0000259" key="11">
    <source>
        <dbReference type="PROSITE" id="PS52012"/>
    </source>
</evidence>
<evidence type="ECO:0000256" key="9">
    <source>
        <dbReference type="PROSITE-ProRule" id="PRU01356"/>
    </source>
</evidence>
<evidence type="ECO:0000256" key="2">
    <source>
        <dbReference type="ARBA" id="ARBA00004613"/>
    </source>
</evidence>
<keyword evidence="7" id="KW-1015">Disulfide bond</keyword>
<keyword evidence="5" id="KW-0325">Glycoprotein</keyword>
<keyword evidence="9" id="KW-0408">Iron</keyword>
<keyword evidence="9" id="KW-0349">Heme</keyword>
<dbReference type="EMBL" id="NMPR01000200">
    <property type="protein sequence ID" value="KAA8628187.1"/>
    <property type="molecule type" value="Genomic_DNA"/>
</dbReference>
<name>A0A8S8ZC04_SORMA</name>
<evidence type="ECO:0000256" key="4">
    <source>
        <dbReference type="ARBA" id="ARBA00022525"/>
    </source>
</evidence>
<keyword evidence="5" id="KW-0472">Membrane</keyword>
<evidence type="ECO:0000256" key="5">
    <source>
        <dbReference type="ARBA" id="ARBA00022622"/>
    </source>
</evidence>
<keyword evidence="9" id="KW-0479">Metal-binding</keyword>
<dbReference type="SMART" id="SM00747">
    <property type="entry name" value="CFEM"/>
    <property type="match status" value="1"/>
</dbReference>
<dbReference type="Pfam" id="PF05730">
    <property type="entry name" value="CFEM"/>
    <property type="match status" value="1"/>
</dbReference>
<dbReference type="InterPro" id="IPR008427">
    <property type="entry name" value="Extracellular_membr_CFEM_dom"/>
</dbReference>
<comment type="caution">
    <text evidence="9">Lacks conserved residue(s) required for the propagation of feature annotation.</text>
</comment>
<evidence type="ECO:0000256" key="1">
    <source>
        <dbReference type="ARBA" id="ARBA00004589"/>
    </source>
</evidence>